<accession>A0A975YET8</accession>
<dbReference type="AlphaFoldDB" id="A0A975YET8"/>
<evidence type="ECO:0000313" key="2">
    <source>
        <dbReference type="EMBL" id="MBY4894052.1"/>
    </source>
</evidence>
<evidence type="ECO:0000313" key="3">
    <source>
        <dbReference type="EMBL" id="QXL86737.1"/>
    </source>
</evidence>
<name>A0A975YET8_9RHOB</name>
<feature type="region of interest" description="Disordered" evidence="1">
    <location>
        <begin position="11"/>
        <end position="31"/>
    </location>
</feature>
<reference evidence="3 4" key="1">
    <citation type="submission" date="2021-07" db="EMBL/GenBank/DDBJ databases">
        <title>Karlodiniumbacter phycospheric gen. nov., sp. nov., a phycosphere bacterium isolated from karlodinium veneficum.</title>
        <authorList>
            <person name="Peng Y."/>
            <person name="Jiang L."/>
            <person name="Lee J."/>
        </authorList>
    </citation>
    <scope>NUCLEOTIDE SEQUENCE</scope>
    <source>
        <strain evidence="3 4">N5</strain>
    </source>
</reference>
<sequence>MTRSLILKDFASGQPDPNVGSMAAEPLSTPQPADEVDALESYDAGYKCGWADCAAAEADERTTIGADLAKNLSEATLTYETARRDVIAALGPFFTDVAATLLPEMAAAALAPTVLAELGALAEGQTEPRIEIRAAPTACASLERLAEDKNLSDLTVRPEPAFAEGQVSIRVGTEQRDLDMAGAATRIAEAIAAFSAHPPHADAQVTSQGAA</sequence>
<gene>
    <name evidence="2" type="ORF">KUL25_14935</name>
    <name evidence="3" type="ORF">KUL25_14940</name>
</gene>
<dbReference type="Proteomes" id="UP000693972">
    <property type="component" value="Unassembled WGS sequence"/>
</dbReference>
<evidence type="ECO:0000256" key="1">
    <source>
        <dbReference type="SAM" id="MobiDB-lite"/>
    </source>
</evidence>
<dbReference type="EMBL" id="CP078073">
    <property type="protein sequence ID" value="QXL86737.1"/>
    <property type="molecule type" value="Genomic_DNA"/>
</dbReference>
<evidence type="ECO:0008006" key="5">
    <source>
        <dbReference type="Google" id="ProtNLM"/>
    </source>
</evidence>
<protein>
    <recommendedName>
        <fullName evidence="5">Flagellar assembly protein FliH</fullName>
    </recommendedName>
</protein>
<dbReference type="EMBL" id="JAIMBW010000001">
    <property type="protein sequence ID" value="MBY4894052.1"/>
    <property type="molecule type" value="Genomic_DNA"/>
</dbReference>
<keyword evidence="4" id="KW-1185">Reference proteome</keyword>
<dbReference type="RefSeq" id="WP_257893673.1">
    <property type="nucleotide sequence ID" value="NZ_JAIMBW010000001.1"/>
</dbReference>
<proteinExistence type="predicted"/>
<evidence type="ECO:0000313" key="4">
    <source>
        <dbReference type="Proteomes" id="UP000693972"/>
    </source>
</evidence>
<organism evidence="3">
    <name type="scientific">Gymnodinialimonas phycosphaerae</name>
    <dbReference type="NCBI Taxonomy" id="2841589"/>
    <lineage>
        <taxon>Bacteria</taxon>
        <taxon>Pseudomonadati</taxon>
        <taxon>Pseudomonadota</taxon>
        <taxon>Alphaproteobacteria</taxon>
        <taxon>Rhodobacterales</taxon>
        <taxon>Paracoccaceae</taxon>
        <taxon>Gymnodinialimonas</taxon>
    </lineage>
</organism>